<name>A0A1B7ME11_9AGAM</name>
<proteinExistence type="predicted"/>
<sequence length="63" mass="7577">MELSLAVVQSMTTRYRKCRLATACITRRCECERGQSDRLVGRINDKFRRTDNEYNDCKERWNE</sequence>
<evidence type="ECO:0000313" key="2">
    <source>
        <dbReference type="Proteomes" id="UP000092154"/>
    </source>
</evidence>
<gene>
    <name evidence="1" type="ORF">K503DRAFT_161088</name>
</gene>
<dbReference type="InParanoid" id="A0A1B7ME11"/>
<dbReference type="EMBL" id="KV449870">
    <property type="protein sequence ID" value="OAX30830.1"/>
    <property type="molecule type" value="Genomic_DNA"/>
</dbReference>
<organism evidence="1 2">
    <name type="scientific">Rhizopogon vinicolor AM-OR11-026</name>
    <dbReference type="NCBI Taxonomy" id="1314800"/>
    <lineage>
        <taxon>Eukaryota</taxon>
        <taxon>Fungi</taxon>
        <taxon>Dikarya</taxon>
        <taxon>Basidiomycota</taxon>
        <taxon>Agaricomycotina</taxon>
        <taxon>Agaricomycetes</taxon>
        <taxon>Agaricomycetidae</taxon>
        <taxon>Boletales</taxon>
        <taxon>Suillineae</taxon>
        <taxon>Rhizopogonaceae</taxon>
        <taxon>Rhizopogon</taxon>
    </lineage>
</organism>
<accession>A0A1B7ME11</accession>
<keyword evidence="2" id="KW-1185">Reference proteome</keyword>
<reference evidence="1 2" key="1">
    <citation type="submission" date="2016-06" db="EMBL/GenBank/DDBJ databases">
        <title>Comparative genomics of the ectomycorrhizal sister species Rhizopogon vinicolor and Rhizopogon vesiculosus (Basidiomycota: Boletales) reveals a divergence of the mating type B locus.</title>
        <authorList>
            <consortium name="DOE Joint Genome Institute"/>
            <person name="Mujic A.B."/>
            <person name="Kuo A."/>
            <person name="Tritt A."/>
            <person name="Lipzen A."/>
            <person name="Chen C."/>
            <person name="Johnson J."/>
            <person name="Sharma A."/>
            <person name="Barry K."/>
            <person name="Grigoriev I.V."/>
            <person name="Spatafora J.W."/>
        </authorList>
    </citation>
    <scope>NUCLEOTIDE SEQUENCE [LARGE SCALE GENOMIC DNA]</scope>
    <source>
        <strain evidence="1 2">AM-OR11-026</strain>
    </source>
</reference>
<dbReference type="Proteomes" id="UP000092154">
    <property type="component" value="Unassembled WGS sequence"/>
</dbReference>
<dbReference type="AlphaFoldDB" id="A0A1B7ME11"/>
<evidence type="ECO:0000313" key="1">
    <source>
        <dbReference type="EMBL" id="OAX30830.1"/>
    </source>
</evidence>
<protein>
    <submittedName>
        <fullName evidence="1">Uncharacterized protein</fullName>
    </submittedName>
</protein>